<evidence type="ECO:0000259" key="7">
    <source>
        <dbReference type="Pfam" id="PF02706"/>
    </source>
</evidence>
<dbReference type="FunFam" id="3.30.1890.10:FF:000006">
    <property type="entry name" value="O-antigen chain length determinant"/>
    <property type="match status" value="1"/>
</dbReference>
<evidence type="ECO:0000256" key="5">
    <source>
        <dbReference type="ARBA" id="ARBA00023136"/>
    </source>
</evidence>
<keyword evidence="5 6" id="KW-0472">Membrane</keyword>
<dbReference type="Gene3D" id="3.30.1890.10">
    <property type="entry name" value="FepE-like"/>
    <property type="match status" value="1"/>
</dbReference>
<evidence type="ECO:0000256" key="6">
    <source>
        <dbReference type="SAM" id="Phobius"/>
    </source>
</evidence>
<dbReference type="Pfam" id="PF02706">
    <property type="entry name" value="Wzz"/>
    <property type="match status" value="1"/>
</dbReference>
<evidence type="ECO:0000256" key="3">
    <source>
        <dbReference type="ARBA" id="ARBA00022692"/>
    </source>
</evidence>
<reference evidence="8" key="1">
    <citation type="journal article" date="2003" name="J. Clin. Microbiol.">
        <title>Use of O-antigen gene cluster-specific PCRs for the identification and O-genotyping of Yersinia pseudotuberculosis and Yersinia pestis.</title>
        <authorList>
            <person name="Bogdanovich T."/>
            <person name="Carniel E."/>
            <person name="Fukushima H."/>
            <person name="Skurnik M."/>
        </authorList>
    </citation>
    <scope>NUCLEOTIDE SEQUENCE</scope>
    <source>
        <strain evidence="8">R708</strain>
    </source>
</reference>
<dbReference type="PANTHER" id="PTHR32309:SF13">
    <property type="entry name" value="FERRIC ENTEROBACTIN TRANSPORT PROTEIN FEPE"/>
    <property type="match status" value="1"/>
</dbReference>
<accession>Q84E57</accession>
<dbReference type="GO" id="GO:0005886">
    <property type="term" value="C:plasma membrane"/>
    <property type="evidence" value="ECO:0007669"/>
    <property type="project" value="UniProtKB-SubCell"/>
</dbReference>
<organism evidence="8">
    <name type="scientific">Yersinia similis</name>
    <dbReference type="NCBI Taxonomy" id="367190"/>
    <lineage>
        <taxon>Bacteria</taxon>
        <taxon>Pseudomonadati</taxon>
        <taxon>Pseudomonadota</taxon>
        <taxon>Gammaproteobacteria</taxon>
        <taxon>Enterobacterales</taxon>
        <taxon>Yersiniaceae</taxon>
        <taxon>Yersinia</taxon>
    </lineage>
</organism>
<evidence type="ECO:0000256" key="2">
    <source>
        <dbReference type="ARBA" id="ARBA00022475"/>
    </source>
</evidence>
<evidence type="ECO:0000256" key="1">
    <source>
        <dbReference type="ARBA" id="ARBA00004651"/>
    </source>
</evidence>
<evidence type="ECO:0000256" key="4">
    <source>
        <dbReference type="ARBA" id="ARBA00022989"/>
    </source>
</evidence>
<sequence>MAFLYLKISFWINFMKNYSNLKVSKYHGNSWGKSIEVDLFEIVSILARNKIKIMFVFFVFIMTGIITSYILPQKWTSTAIIALPGDEQVQVLDELVTNLTVLDIKVDVSANYLLSTFKQNFDSQDLREQYLVNTNYFKRLMKDNPEDGLDKRALIERIVNENISSVNPVKDKTEGDNEYRYYKLSYSASTPTDARDLLQGSINYINTIVNADVFRKIQRAVDLAKGIGTDKYSMELLKARNNQKVKIERLRYASSIADAAGVKKPVYSSGSAISDDPDFPITMGSDALNRKLEIEKSVTDLASINAELLNRKLYLDKLNRLEIPNVNIVPFKYLQQPTEPTKRDAPKRALIVILFALVGLMGSVGFVLVEHFVRGRKREEEGLKLSQTKE</sequence>
<keyword evidence="4 6" id="KW-1133">Transmembrane helix</keyword>
<dbReference type="NCBIfam" id="NF007699">
    <property type="entry name" value="PRK10381.1"/>
    <property type="match status" value="1"/>
</dbReference>
<keyword evidence="2" id="KW-1003">Cell membrane</keyword>
<proteinExistence type="predicted"/>
<dbReference type="PANTHER" id="PTHR32309">
    <property type="entry name" value="TYROSINE-PROTEIN KINASE"/>
    <property type="match status" value="1"/>
</dbReference>
<evidence type="ECO:0000313" key="8">
    <source>
        <dbReference type="EMBL" id="CAD62220.2"/>
    </source>
</evidence>
<name>Q84E57_9GAMM</name>
<comment type="subcellular location">
    <subcellularLocation>
        <location evidence="1">Cell membrane</location>
        <topology evidence="1">Multi-pass membrane protein</topology>
    </subcellularLocation>
</comment>
<protein>
    <submittedName>
        <fullName evidence="8">Chain length determinator</fullName>
    </submittedName>
</protein>
<dbReference type="InterPro" id="IPR003856">
    <property type="entry name" value="LPS_length_determ_N"/>
</dbReference>
<dbReference type="SUPFAM" id="SSF160355">
    <property type="entry name" value="Bacterial polysaccharide co-polymerase-like"/>
    <property type="match status" value="1"/>
</dbReference>
<gene>
    <name evidence="8" type="primary">wzz</name>
</gene>
<dbReference type="Gene3D" id="1.10.287.210">
    <property type="match status" value="1"/>
</dbReference>
<feature type="domain" description="Polysaccharide chain length determinant N-terminal" evidence="7">
    <location>
        <begin position="36"/>
        <end position="132"/>
    </location>
</feature>
<reference evidence="8" key="2">
    <citation type="submission" date="2013-06" db="EMBL/GenBank/DDBJ databases">
        <authorList>
            <person name="Skurnik M."/>
        </authorList>
    </citation>
    <scope>NUCLEOTIDE SEQUENCE</scope>
    <source>
        <strain evidence="8">R708</strain>
    </source>
</reference>
<dbReference type="AlphaFoldDB" id="Q84E57"/>
<dbReference type="GO" id="GO:0004713">
    <property type="term" value="F:protein tyrosine kinase activity"/>
    <property type="evidence" value="ECO:0007669"/>
    <property type="project" value="TreeGrafter"/>
</dbReference>
<keyword evidence="3 6" id="KW-0812">Transmembrane</keyword>
<feature type="transmembrane region" description="Helical" evidence="6">
    <location>
        <begin position="53"/>
        <end position="71"/>
    </location>
</feature>
<dbReference type="InterPro" id="IPR050445">
    <property type="entry name" value="Bact_polysacc_biosynth/exp"/>
</dbReference>
<feature type="transmembrane region" description="Helical" evidence="6">
    <location>
        <begin position="349"/>
        <end position="369"/>
    </location>
</feature>
<dbReference type="EMBL" id="AJ539157">
    <property type="protein sequence ID" value="CAD62220.2"/>
    <property type="molecule type" value="Genomic_DNA"/>
</dbReference>